<gene>
    <name evidence="1" type="ORF">CVLEPA_LOCUS21703</name>
</gene>
<reference evidence="1 2" key="1">
    <citation type="submission" date="2024-02" db="EMBL/GenBank/DDBJ databases">
        <authorList>
            <person name="Daric V."/>
            <person name="Darras S."/>
        </authorList>
    </citation>
    <scope>NUCLEOTIDE SEQUENCE [LARGE SCALE GENOMIC DNA]</scope>
</reference>
<evidence type="ECO:0000313" key="1">
    <source>
        <dbReference type="EMBL" id="CAK8689737.1"/>
    </source>
</evidence>
<evidence type="ECO:0000313" key="2">
    <source>
        <dbReference type="Proteomes" id="UP001642483"/>
    </source>
</evidence>
<name>A0ABP0GD87_CLALP</name>
<proteinExistence type="predicted"/>
<keyword evidence="2" id="KW-1185">Reference proteome</keyword>
<dbReference type="EMBL" id="CAWYQH010000108">
    <property type="protein sequence ID" value="CAK8689737.1"/>
    <property type="molecule type" value="Genomic_DNA"/>
</dbReference>
<accession>A0ABP0GD87</accession>
<protein>
    <submittedName>
        <fullName evidence="1">Uncharacterized protein</fullName>
    </submittedName>
</protein>
<comment type="caution">
    <text evidence="1">The sequence shown here is derived from an EMBL/GenBank/DDBJ whole genome shotgun (WGS) entry which is preliminary data.</text>
</comment>
<sequence length="82" mass="9294">MEVTSSDSAEKKCDSVGWVCGELKVLPCLSQRKLLSKSLQICRSETPGDTPVHYTNYNHTKRGFNTPFNYKKFVEVNNIPNI</sequence>
<organism evidence="1 2">
    <name type="scientific">Clavelina lepadiformis</name>
    <name type="common">Light-bulb sea squirt</name>
    <name type="synonym">Ascidia lepadiformis</name>
    <dbReference type="NCBI Taxonomy" id="159417"/>
    <lineage>
        <taxon>Eukaryota</taxon>
        <taxon>Metazoa</taxon>
        <taxon>Chordata</taxon>
        <taxon>Tunicata</taxon>
        <taxon>Ascidiacea</taxon>
        <taxon>Aplousobranchia</taxon>
        <taxon>Clavelinidae</taxon>
        <taxon>Clavelina</taxon>
    </lineage>
</organism>
<dbReference type="Proteomes" id="UP001642483">
    <property type="component" value="Unassembled WGS sequence"/>
</dbReference>